<gene>
    <name evidence="5" type="ORF">LDJ79_18800</name>
</gene>
<evidence type="ECO:0000313" key="5">
    <source>
        <dbReference type="EMBL" id="MCA2018176.1"/>
    </source>
</evidence>
<dbReference type="Proteomes" id="UP001199044">
    <property type="component" value="Unassembled WGS sequence"/>
</dbReference>
<evidence type="ECO:0000256" key="1">
    <source>
        <dbReference type="ARBA" id="ARBA00023015"/>
    </source>
</evidence>
<accession>A0ABS7YR86</accession>
<comment type="caution">
    <text evidence="5">The sequence shown here is derived from an EMBL/GenBank/DDBJ whole genome shotgun (WGS) entry which is preliminary data.</text>
</comment>
<feature type="domain" description="HTH araC/xylS-type" evidence="4">
    <location>
        <begin position="197"/>
        <end position="295"/>
    </location>
</feature>
<dbReference type="Pfam" id="PF06719">
    <property type="entry name" value="AraC_N"/>
    <property type="match status" value="1"/>
</dbReference>
<dbReference type="Pfam" id="PF12833">
    <property type="entry name" value="HTH_18"/>
    <property type="match status" value="1"/>
</dbReference>
<evidence type="ECO:0000313" key="6">
    <source>
        <dbReference type="Proteomes" id="UP001199044"/>
    </source>
</evidence>
<sequence>MSDLVELMTGYVEQQKLHNLEGIVDTVIPGIRFFRSTKTQPKKPFIYESGTFILGQGYKKITVGNGKQVTYGPNDYLVAGVPIPLECESFGSEQEPILGLSVHFDHALLMRQVALLEQHGRAAPSKRKDCCGVKSVAMSDVMVCTCERIMLALLDPTEAHVLAEGLIAELLYRVLTDSEGHLLFDLASYEGNYARVAKSLAKVHRDYSQNLTVLDLAQEANMSVSAFHQAFRDVTMESPLQYVKKVRLNKARELIQVEGMRVNEAARQVGYASASQFNREFKRLFNETPKGQKVELDSTY</sequence>
<protein>
    <submittedName>
        <fullName evidence="5">AraC family transcriptional regulator N-terminal domain-containing protein</fullName>
    </submittedName>
</protein>
<reference evidence="6" key="1">
    <citation type="submission" date="2023-07" db="EMBL/GenBank/DDBJ databases">
        <title>Molecular identification of indigenous halophilic bacteria isolated from red sea cost, biodegradation of synthetic dyes and assessment of degraded metabolite toxicity.</title>
        <authorList>
            <person name="Chaieb K."/>
            <person name="Altayb H.N."/>
        </authorList>
    </citation>
    <scope>NUCLEOTIDE SEQUENCE [LARGE SCALE GENOMIC DNA]</scope>
    <source>
        <strain evidence="6">K20</strain>
    </source>
</reference>
<dbReference type="SMART" id="SM00342">
    <property type="entry name" value="HTH_ARAC"/>
    <property type="match status" value="1"/>
</dbReference>
<dbReference type="PANTHER" id="PTHR43436:SF2">
    <property type="entry name" value="ARAC_XYLS FAMILY TRANSCRIPTIONAL REGULATOR"/>
    <property type="match status" value="1"/>
</dbReference>
<name>A0ABS7YR86_9VIBR</name>
<keyword evidence="1" id="KW-0805">Transcription regulation</keyword>
<keyword evidence="3" id="KW-0804">Transcription</keyword>
<keyword evidence="2" id="KW-0238">DNA-binding</keyword>
<dbReference type="RefSeq" id="WP_225251684.1">
    <property type="nucleotide sequence ID" value="NZ_JAIWIU010000152.1"/>
</dbReference>
<evidence type="ECO:0000256" key="2">
    <source>
        <dbReference type="ARBA" id="ARBA00023125"/>
    </source>
</evidence>
<dbReference type="PROSITE" id="PS01124">
    <property type="entry name" value="HTH_ARAC_FAMILY_2"/>
    <property type="match status" value="1"/>
</dbReference>
<dbReference type="InterPro" id="IPR009594">
    <property type="entry name" value="Tscrpt_reg_HTH_AraC_N"/>
</dbReference>
<evidence type="ECO:0000256" key="3">
    <source>
        <dbReference type="ARBA" id="ARBA00023163"/>
    </source>
</evidence>
<evidence type="ECO:0000259" key="4">
    <source>
        <dbReference type="PROSITE" id="PS01124"/>
    </source>
</evidence>
<dbReference type="InterPro" id="IPR018060">
    <property type="entry name" value="HTH_AraC"/>
</dbReference>
<dbReference type="InterPro" id="IPR009057">
    <property type="entry name" value="Homeodomain-like_sf"/>
</dbReference>
<keyword evidence="6" id="KW-1185">Reference proteome</keyword>
<proteinExistence type="predicted"/>
<dbReference type="InterPro" id="IPR018062">
    <property type="entry name" value="HTH_AraC-typ_CS"/>
</dbReference>
<organism evidence="5 6">
    <name type="scientific">Vibrio tritonius</name>
    <dbReference type="NCBI Taxonomy" id="1435069"/>
    <lineage>
        <taxon>Bacteria</taxon>
        <taxon>Pseudomonadati</taxon>
        <taxon>Pseudomonadota</taxon>
        <taxon>Gammaproteobacteria</taxon>
        <taxon>Vibrionales</taxon>
        <taxon>Vibrionaceae</taxon>
        <taxon>Vibrio</taxon>
    </lineage>
</organism>
<dbReference type="PROSITE" id="PS00041">
    <property type="entry name" value="HTH_ARAC_FAMILY_1"/>
    <property type="match status" value="1"/>
</dbReference>
<dbReference type="PANTHER" id="PTHR43436">
    <property type="entry name" value="ARAC-FAMILY TRANSCRIPTIONAL REGULATOR"/>
    <property type="match status" value="1"/>
</dbReference>
<dbReference type="Gene3D" id="1.10.10.60">
    <property type="entry name" value="Homeodomain-like"/>
    <property type="match status" value="2"/>
</dbReference>
<dbReference type="EMBL" id="JAIWIU010000152">
    <property type="protein sequence ID" value="MCA2018176.1"/>
    <property type="molecule type" value="Genomic_DNA"/>
</dbReference>
<dbReference type="SUPFAM" id="SSF46689">
    <property type="entry name" value="Homeodomain-like"/>
    <property type="match status" value="2"/>
</dbReference>